<keyword evidence="1" id="KW-0812">Transmembrane</keyword>
<proteinExistence type="predicted"/>
<feature type="transmembrane region" description="Helical" evidence="1">
    <location>
        <begin position="239"/>
        <end position="259"/>
    </location>
</feature>
<feature type="transmembrane region" description="Helical" evidence="1">
    <location>
        <begin position="28"/>
        <end position="48"/>
    </location>
</feature>
<dbReference type="Proteomes" id="UP000054279">
    <property type="component" value="Unassembled WGS sequence"/>
</dbReference>
<feature type="domain" description="DUF6533" evidence="2">
    <location>
        <begin position="30"/>
        <end position="74"/>
    </location>
</feature>
<dbReference type="AlphaFoldDB" id="A0A0C9US49"/>
<keyword evidence="4" id="KW-1185">Reference proteome</keyword>
<keyword evidence="1" id="KW-0472">Membrane</keyword>
<protein>
    <recommendedName>
        <fullName evidence="2">DUF6533 domain-containing protein</fullName>
    </recommendedName>
</protein>
<dbReference type="Pfam" id="PF20151">
    <property type="entry name" value="DUF6533"/>
    <property type="match status" value="1"/>
</dbReference>
<feature type="transmembrane region" description="Helical" evidence="1">
    <location>
        <begin position="146"/>
        <end position="166"/>
    </location>
</feature>
<evidence type="ECO:0000313" key="4">
    <source>
        <dbReference type="Proteomes" id="UP000054279"/>
    </source>
</evidence>
<gene>
    <name evidence="3" type="ORF">M422DRAFT_54782</name>
</gene>
<dbReference type="EMBL" id="KN837317">
    <property type="protein sequence ID" value="KIJ28035.1"/>
    <property type="molecule type" value="Genomic_DNA"/>
</dbReference>
<dbReference type="InterPro" id="IPR045340">
    <property type="entry name" value="DUF6533"/>
</dbReference>
<name>A0A0C9US49_SPHS4</name>
<sequence>MSSPPESTSALVYGSGTPSIVPSANVRYFLSVAASMVIFYDYALSFGDEVEFVWKARPNWVTRMYIFIRYFTIAIRIPIGQSSLIKVPISSHLLFCSNVFGVIPVSPHGCVIWGWFQVMTGQILFISVEILLIARVFAYYGRRKIVLLSLVTLLTVNVIASATLVLTSFKDSHFKFNDIPAFHAGPCIGHSIQIRYSSIWILPLSIHCIVILLVVGRFLKNNETSGQYGPARLLSLFVWDHTWAFVAVFAVSLWSLIAWRLPGDKGGISLTWNYSVLGYCGTRLILNLRTVAQETKQSVINPPTDPRHKFQTVDISRNYVSELNSVTIMKSNVESDTIHRSYDVNSSS</sequence>
<keyword evidence="1" id="KW-1133">Transmembrane helix</keyword>
<dbReference type="OrthoDB" id="3066463at2759"/>
<organism evidence="3 4">
    <name type="scientific">Sphaerobolus stellatus (strain SS14)</name>
    <dbReference type="NCBI Taxonomy" id="990650"/>
    <lineage>
        <taxon>Eukaryota</taxon>
        <taxon>Fungi</taxon>
        <taxon>Dikarya</taxon>
        <taxon>Basidiomycota</taxon>
        <taxon>Agaricomycotina</taxon>
        <taxon>Agaricomycetes</taxon>
        <taxon>Phallomycetidae</taxon>
        <taxon>Geastrales</taxon>
        <taxon>Sphaerobolaceae</taxon>
        <taxon>Sphaerobolus</taxon>
    </lineage>
</organism>
<feature type="transmembrane region" description="Helical" evidence="1">
    <location>
        <begin position="199"/>
        <end position="219"/>
    </location>
</feature>
<evidence type="ECO:0000313" key="3">
    <source>
        <dbReference type="EMBL" id="KIJ28035.1"/>
    </source>
</evidence>
<accession>A0A0C9US49</accession>
<evidence type="ECO:0000256" key="1">
    <source>
        <dbReference type="SAM" id="Phobius"/>
    </source>
</evidence>
<reference evidence="3 4" key="1">
    <citation type="submission" date="2014-06" db="EMBL/GenBank/DDBJ databases">
        <title>Evolutionary Origins and Diversification of the Mycorrhizal Mutualists.</title>
        <authorList>
            <consortium name="DOE Joint Genome Institute"/>
            <consortium name="Mycorrhizal Genomics Consortium"/>
            <person name="Kohler A."/>
            <person name="Kuo A."/>
            <person name="Nagy L.G."/>
            <person name="Floudas D."/>
            <person name="Copeland A."/>
            <person name="Barry K.W."/>
            <person name="Cichocki N."/>
            <person name="Veneault-Fourrey C."/>
            <person name="LaButti K."/>
            <person name="Lindquist E.A."/>
            <person name="Lipzen A."/>
            <person name="Lundell T."/>
            <person name="Morin E."/>
            <person name="Murat C."/>
            <person name="Riley R."/>
            <person name="Ohm R."/>
            <person name="Sun H."/>
            <person name="Tunlid A."/>
            <person name="Henrissat B."/>
            <person name="Grigoriev I.V."/>
            <person name="Hibbett D.S."/>
            <person name="Martin F."/>
        </authorList>
    </citation>
    <scope>NUCLEOTIDE SEQUENCE [LARGE SCALE GENOMIC DNA]</scope>
    <source>
        <strain evidence="3 4">SS14</strain>
    </source>
</reference>
<evidence type="ECO:0000259" key="2">
    <source>
        <dbReference type="Pfam" id="PF20151"/>
    </source>
</evidence>
<dbReference type="HOGENOM" id="CLU_797323_0_0_1"/>
<feature type="transmembrane region" description="Helical" evidence="1">
    <location>
        <begin position="60"/>
        <end position="79"/>
    </location>
</feature>